<dbReference type="InterPro" id="IPR000700">
    <property type="entry name" value="PAS-assoc_C"/>
</dbReference>
<evidence type="ECO:0000313" key="9">
    <source>
        <dbReference type="Proteomes" id="UP001172082"/>
    </source>
</evidence>
<dbReference type="Pfam" id="PF08447">
    <property type="entry name" value="PAS_3"/>
    <property type="match status" value="1"/>
</dbReference>
<keyword evidence="3" id="KW-0597">Phosphoprotein</keyword>
<feature type="domain" description="PAS" evidence="6">
    <location>
        <begin position="36"/>
        <end position="78"/>
    </location>
</feature>
<dbReference type="RefSeq" id="WP_346752487.1">
    <property type="nucleotide sequence ID" value="NZ_JAUJEA010000004.1"/>
</dbReference>
<protein>
    <recommendedName>
        <fullName evidence="2">histidine kinase</fullName>
        <ecNumber evidence="2">2.7.13.3</ecNumber>
    </recommendedName>
</protein>
<dbReference type="InterPro" id="IPR036097">
    <property type="entry name" value="HisK_dim/P_sf"/>
</dbReference>
<dbReference type="InterPro" id="IPR003661">
    <property type="entry name" value="HisK_dim/P_dom"/>
</dbReference>
<dbReference type="InterPro" id="IPR052162">
    <property type="entry name" value="Sensor_kinase/Photoreceptor"/>
</dbReference>
<dbReference type="Proteomes" id="UP001172082">
    <property type="component" value="Unassembled WGS sequence"/>
</dbReference>
<dbReference type="SUPFAM" id="SSF47384">
    <property type="entry name" value="Homodimeric domain of signal transducing histidine kinase"/>
    <property type="match status" value="1"/>
</dbReference>
<evidence type="ECO:0000259" key="7">
    <source>
        <dbReference type="PROSITE" id="PS50113"/>
    </source>
</evidence>
<dbReference type="NCBIfam" id="TIGR00229">
    <property type="entry name" value="sensory_box"/>
    <property type="match status" value="1"/>
</dbReference>
<reference evidence="8" key="1">
    <citation type="submission" date="2023-06" db="EMBL/GenBank/DDBJ databases">
        <title>Genomic of Parafulvivirga corallium.</title>
        <authorList>
            <person name="Wang G."/>
        </authorList>
    </citation>
    <scope>NUCLEOTIDE SEQUENCE</scope>
    <source>
        <strain evidence="8">BMA10</strain>
    </source>
</reference>
<dbReference type="InterPro" id="IPR035965">
    <property type="entry name" value="PAS-like_dom_sf"/>
</dbReference>
<dbReference type="PROSITE" id="PS50113">
    <property type="entry name" value="PAC"/>
    <property type="match status" value="1"/>
</dbReference>
<dbReference type="SUPFAM" id="SSF55785">
    <property type="entry name" value="PYP-like sensor domain (PAS domain)"/>
    <property type="match status" value="1"/>
</dbReference>
<evidence type="ECO:0000256" key="1">
    <source>
        <dbReference type="ARBA" id="ARBA00000085"/>
    </source>
</evidence>
<evidence type="ECO:0000313" key="8">
    <source>
        <dbReference type="EMBL" id="MDN5202463.1"/>
    </source>
</evidence>
<accession>A0ABT8KQL8</accession>
<feature type="domain" description="PAC" evidence="7">
    <location>
        <begin position="83"/>
        <end position="136"/>
    </location>
</feature>
<dbReference type="Pfam" id="PF00512">
    <property type="entry name" value="HisKA"/>
    <property type="match status" value="1"/>
</dbReference>
<dbReference type="PANTHER" id="PTHR43304">
    <property type="entry name" value="PHYTOCHROME-LIKE PROTEIN CPH1"/>
    <property type="match status" value="1"/>
</dbReference>
<keyword evidence="9" id="KW-1185">Reference proteome</keyword>
<gene>
    <name evidence="8" type="ORF">QQ008_13840</name>
</gene>
<evidence type="ECO:0000256" key="5">
    <source>
        <dbReference type="ARBA" id="ARBA00022777"/>
    </source>
</evidence>
<dbReference type="EC" id="2.7.13.3" evidence="2"/>
<dbReference type="PROSITE" id="PS50112">
    <property type="entry name" value="PAS"/>
    <property type="match status" value="1"/>
</dbReference>
<name>A0ABT8KQL8_9BACT</name>
<evidence type="ECO:0000259" key="6">
    <source>
        <dbReference type="PROSITE" id="PS50112"/>
    </source>
</evidence>
<dbReference type="Gene3D" id="1.10.287.130">
    <property type="match status" value="1"/>
</dbReference>
<dbReference type="InterPro" id="IPR000014">
    <property type="entry name" value="PAS"/>
</dbReference>
<dbReference type="CDD" id="cd00082">
    <property type="entry name" value="HisKA"/>
    <property type="match status" value="1"/>
</dbReference>
<evidence type="ECO:0000256" key="3">
    <source>
        <dbReference type="ARBA" id="ARBA00022553"/>
    </source>
</evidence>
<proteinExistence type="predicted"/>
<evidence type="ECO:0000256" key="2">
    <source>
        <dbReference type="ARBA" id="ARBA00012438"/>
    </source>
</evidence>
<dbReference type="PANTHER" id="PTHR43304:SF1">
    <property type="entry name" value="PAC DOMAIN-CONTAINING PROTEIN"/>
    <property type="match status" value="1"/>
</dbReference>
<dbReference type="InterPro" id="IPR013655">
    <property type="entry name" value="PAS_fold_3"/>
</dbReference>
<keyword evidence="5" id="KW-0418">Kinase</keyword>
<dbReference type="CDD" id="cd00130">
    <property type="entry name" value="PAS"/>
    <property type="match status" value="1"/>
</dbReference>
<evidence type="ECO:0000256" key="4">
    <source>
        <dbReference type="ARBA" id="ARBA00022679"/>
    </source>
</evidence>
<keyword evidence="4" id="KW-0808">Transferase</keyword>
<comment type="catalytic activity">
    <reaction evidence="1">
        <text>ATP + protein L-histidine = ADP + protein N-phospho-L-histidine.</text>
        <dbReference type="EC" id="2.7.13.3"/>
    </reaction>
</comment>
<organism evidence="8 9">
    <name type="scientific">Splendidivirga corallicola</name>
    <dbReference type="NCBI Taxonomy" id="3051826"/>
    <lineage>
        <taxon>Bacteria</taxon>
        <taxon>Pseudomonadati</taxon>
        <taxon>Bacteroidota</taxon>
        <taxon>Cytophagia</taxon>
        <taxon>Cytophagales</taxon>
        <taxon>Splendidivirgaceae</taxon>
        <taxon>Splendidivirga</taxon>
    </lineage>
</organism>
<comment type="caution">
    <text evidence="8">The sequence shown here is derived from an EMBL/GenBank/DDBJ whole genome shotgun (WGS) entry which is preliminary data.</text>
</comment>
<dbReference type="EMBL" id="JAUJEA010000004">
    <property type="protein sequence ID" value="MDN5202463.1"/>
    <property type="molecule type" value="Genomic_DNA"/>
</dbReference>
<sequence length="203" mass="23260">MGNKIEFIRSISKLAPVAFGAVDLYKDQLICSSGLAEKQLGYTKEELVYHSKNNFESIIHPDDLLESELAIKKLMESKAGEIVESTFRVKRSDGKYLCLFVRDLVFEWDEEDKPLKYATVVQDITEVMELEKELAKKVKAPDDIALKNAHELRGPVATILGLVDLMKKENFKTEYNEKIFHHLEKTVKKLDEVIHDINNLSYA</sequence>
<dbReference type="Gene3D" id="3.30.450.20">
    <property type="entry name" value="PAS domain"/>
    <property type="match status" value="1"/>
</dbReference>